<accession>A0ABW3VRI8</accession>
<keyword evidence="1" id="KW-1133">Transmembrane helix</keyword>
<dbReference type="Proteomes" id="UP001597182">
    <property type="component" value="Unassembled WGS sequence"/>
</dbReference>
<gene>
    <name evidence="3" type="ORF">ACFQ34_31270</name>
</gene>
<evidence type="ECO:0000259" key="2">
    <source>
        <dbReference type="Pfam" id="PF00884"/>
    </source>
</evidence>
<organism evidence="3 4">
    <name type="scientific">Pseudonocardia benzenivorans</name>
    <dbReference type="NCBI Taxonomy" id="228005"/>
    <lineage>
        <taxon>Bacteria</taxon>
        <taxon>Bacillati</taxon>
        <taxon>Actinomycetota</taxon>
        <taxon>Actinomycetes</taxon>
        <taxon>Pseudonocardiales</taxon>
        <taxon>Pseudonocardiaceae</taxon>
        <taxon>Pseudonocardia</taxon>
    </lineage>
</organism>
<evidence type="ECO:0000313" key="4">
    <source>
        <dbReference type="Proteomes" id="UP001597182"/>
    </source>
</evidence>
<sequence length="539" mass="56247">MTALRTALGRVWSVLAVALVAAALVAPDAFTDLRPAAFVRIPLEGLVLGAVLLVLRGRARRVAAVVSGLALGALTVLRLFDLGFSAVLDRTFDPMTDAGLLVGGVDFVRSTAGGAAAVGTVIGAVVLGLLVVGVVTAAVLRTARVVAGRPTPSTRVVAVLTVAWTVLAVLGTQAAGLPVASRDAAALAATHVGQIGADIRDHREFEAAAAADTFRDAAPADLLTALRGKDVVLTYVESYGRSALADPQVDALLDAGTRDLGAAGLVARSAYLTSPTSGGGSWLAHSTLESGVSIDNQARFDDLDATGRLTLGSAFRRAGWTTAAVQPGTTSGFPDADFYGYDTVLDAQHLGYRGPNFSFAPMPDQYTLATFEQRLRAPGHAPLMAEITLVSSHAPWTPLPRLLPWDQVGDGSVYDSMSGPSLPPQAILTTDPAVVRADYLASIRYTLSTLVSYLQTHGDPNLVMVFLGDHEPAPVATGNAPDHDVPVAIVARDPALLDRIASWGWEPGLRPSAQAPVWGMDAFRDRFLTAFGPVESQSR</sequence>
<reference evidence="4" key="1">
    <citation type="journal article" date="2019" name="Int. J. Syst. Evol. Microbiol.">
        <title>The Global Catalogue of Microorganisms (GCM) 10K type strain sequencing project: providing services to taxonomists for standard genome sequencing and annotation.</title>
        <authorList>
            <consortium name="The Broad Institute Genomics Platform"/>
            <consortium name="The Broad Institute Genome Sequencing Center for Infectious Disease"/>
            <person name="Wu L."/>
            <person name="Ma J."/>
        </authorList>
    </citation>
    <scope>NUCLEOTIDE SEQUENCE [LARGE SCALE GENOMIC DNA]</scope>
    <source>
        <strain evidence="4">CCUG 49018</strain>
    </source>
</reference>
<feature type="transmembrane region" description="Helical" evidence="1">
    <location>
        <begin position="115"/>
        <end position="140"/>
    </location>
</feature>
<evidence type="ECO:0000313" key="3">
    <source>
        <dbReference type="EMBL" id="MFD1237787.1"/>
    </source>
</evidence>
<proteinExistence type="predicted"/>
<dbReference type="SUPFAM" id="SSF53649">
    <property type="entry name" value="Alkaline phosphatase-like"/>
    <property type="match status" value="1"/>
</dbReference>
<dbReference type="Gene3D" id="3.40.720.10">
    <property type="entry name" value="Alkaline Phosphatase, subunit A"/>
    <property type="match status" value="1"/>
</dbReference>
<protein>
    <submittedName>
        <fullName evidence="3">Sulfatase-like hydrolase/transferase</fullName>
    </submittedName>
</protein>
<feature type="transmembrane region" description="Helical" evidence="1">
    <location>
        <begin position="152"/>
        <end position="171"/>
    </location>
</feature>
<dbReference type="InterPro" id="IPR000917">
    <property type="entry name" value="Sulfatase_N"/>
</dbReference>
<keyword evidence="1" id="KW-0472">Membrane</keyword>
<feature type="domain" description="Sulfatase N-terminal" evidence="2">
    <location>
        <begin position="302"/>
        <end position="474"/>
    </location>
</feature>
<keyword evidence="1" id="KW-0812">Transmembrane</keyword>
<name>A0ABW3VRI8_9PSEU</name>
<dbReference type="EMBL" id="JBHTMB010000310">
    <property type="protein sequence ID" value="MFD1237787.1"/>
    <property type="molecule type" value="Genomic_DNA"/>
</dbReference>
<feature type="transmembrane region" description="Helical" evidence="1">
    <location>
        <begin position="62"/>
        <end position="80"/>
    </location>
</feature>
<evidence type="ECO:0000256" key="1">
    <source>
        <dbReference type="SAM" id="Phobius"/>
    </source>
</evidence>
<dbReference type="RefSeq" id="WP_346092574.1">
    <property type="nucleotide sequence ID" value="NZ_BAABKS010000056.1"/>
</dbReference>
<dbReference type="Pfam" id="PF00884">
    <property type="entry name" value="Sulfatase"/>
    <property type="match status" value="1"/>
</dbReference>
<keyword evidence="4" id="KW-1185">Reference proteome</keyword>
<feature type="transmembrane region" description="Helical" evidence="1">
    <location>
        <begin position="37"/>
        <end position="55"/>
    </location>
</feature>
<comment type="caution">
    <text evidence="3">The sequence shown here is derived from an EMBL/GenBank/DDBJ whole genome shotgun (WGS) entry which is preliminary data.</text>
</comment>
<dbReference type="InterPro" id="IPR017850">
    <property type="entry name" value="Alkaline_phosphatase_core_sf"/>
</dbReference>